<dbReference type="InterPro" id="IPR006200">
    <property type="entry name" value="LexA"/>
</dbReference>
<dbReference type="SUPFAM" id="SSF46785">
    <property type="entry name" value="Winged helix' DNA-binding domain"/>
    <property type="match status" value="1"/>
</dbReference>
<gene>
    <name evidence="14" type="ORF">MGWOODY_Clf2296</name>
</gene>
<evidence type="ECO:0000256" key="2">
    <source>
        <dbReference type="ARBA" id="ARBA00022491"/>
    </source>
</evidence>
<evidence type="ECO:0000256" key="10">
    <source>
        <dbReference type="ARBA" id="ARBA00023204"/>
    </source>
</evidence>
<proteinExistence type="inferred from homology"/>
<dbReference type="InterPro" id="IPR036388">
    <property type="entry name" value="WH-like_DNA-bd_sf"/>
</dbReference>
<dbReference type="EMBL" id="FAXA01000448">
    <property type="protein sequence ID" value="CUV03616.1"/>
    <property type="molecule type" value="Genomic_DNA"/>
</dbReference>
<dbReference type="InterPro" id="IPR015927">
    <property type="entry name" value="Peptidase_S24_S26A/B/C"/>
</dbReference>
<dbReference type="Pfam" id="PF00717">
    <property type="entry name" value="Peptidase_S24"/>
    <property type="match status" value="1"/>
</dbReference>
<dbReference type="InterPro" id="IPR036390">
    <property type="entry name" value="WH_DNA-bd_sf"/>
</dbReference>
<dbReference type="GO" id="GO:0003677">
    <property type="term" value="F:DNA binding"/>
    <property type="evidence" value="ECO:0007669"/>
    <property type="project" value="UniProtKB-KW"/>
</dbReference>
<evidence type="ECO:0000256" key="4">
    <source>
        <dbReference type="ARBA" id="ARBA00022763"/>
    </source>
</evidence>
<protein>
    <submittedName>
        <fullName evidence="14">SOS-response repressor and protease LexA</fullName>
        <ecNumber evidence="14">3.4.21.88</ecNumber>
    </submittedName>
</protein>
<keyword evidence="9" id="KW-0804">Transcription</keyword>
<dbReference type="Gene3D" id="1.10.10.10">
    <property type="entry name" value="Winged helix-like DNA-binding domain superfamily/Winged helix DNA-binding domain"/>
    <property type="match status" value="1"/>
</dbReference>
<evidence type="ECO:0000256" key="5">
    <source>
        <dbReference type="ARBA" id="ARBA00022801"/>
    </source>
</evidence>
<evidence type="ECO:0000256" key="11">
    <source>
        <dbReference type="ARBA" id="ARBA00023236"/>
    </source>
</evidence>
<accession>A0A160VBH0</accession>
<keyword evidence="2" id="KW-0678">Repressor</keyword>
<dbReference type="GO" id="GO:0006281">
    <property type="term" value="P:DNA repair"/>
    <property type="evidence" value="ECO:0007669"/>
    <property type="project" value="UniProtKB-KW"/>
</dbReference>
<dbReference type="GO" id="GO:0004252">
    <property type="term" value="F:serine-type endopeptidase activity"/>
    <property type="evidence" value="ECO:0007669"/>
    <property type="project" value="UniProtKB-EC"/>
</dbReference>
<dbReference type="AlphaFoldDB" id="A0A160VBH0"/>
<dbReference type="InterPro" id="IPR039418">
    <property type="entry name" value="LexA-like"/>
</dbReference>
<evidence type="ECO:0000313" key="14">
    <source>
        <dbReference type="EMBL" id="CUV03616.1"/>
    </source>
</evidence>
<keyword evidence="8" id="KW-0238">DNA-binding</keyword>
<dbReference type="SUPFAM" id="SSF51306">
    <property type="entry name" value="LexA/Signal peptidase"/>
    <property type="match status" value="1"/>
</dbReference>
<dbReference type="GO" id="GO:0006508">
    <property type="term" value="P:proteolysis"/>
    <property type="evidence" value="ECO:0007669"/>
    <property type="project" value="UniProtKB-KW"/>
</dbReference>
<dbReference type="InterPro" id="IPR036286">
    <property type="entry name" value="LexA/Signal_pep-like_sf"/>
</dbReference>
<keyword evidence="7" id="KW-0805">Transcription regulation</keyword>
<dbReference type="PRINTS" id="PR00726">
    <property type="entry name" value="LEXASERPTASE"/>
</dbReference>
<evidence type="ECO:0000256" key="9">
    <source>
        <dbReference type="ARBA" id="ARBA00023163"/>
    </source>
</evidence>
<dbReference type="PANTHER" id="PTHR33516">
    <property type="entry name" value="LEXA REPRESSOR"/>
    <property type="match status" value="1"/>
</dbReference>
<dbReference type="Gene3D" id="2.10.109.10">
    <property type="entry name" value="Umud Fragment, subunit A"/>
    <property type="match status" value="1"/>
</dbReference>
<evidence type="ECO:0000256" key="8">
    <source>
        <dbReference type="ARBA" id="ARBA00023125"/>
    </source>
</evidence>
<evidence type="ECO:0000259" key="13">
    <source>
        <dbReference type="Pfam" id="PF01726"/>
    </source>
</evidence>
<dbReference type="HAMAP" id="MF_00015">
    <property type="entry name" value="LexA"/>
    <property type="match status" value="1"/>
</dbReference>
<feature type="domain" description="LexA repressor DNA-binding" evidence="13">
    <location>
        <begin position="4"/>
        <end position="67"/>
    </location>
</feature>
<keyword evidence="14" id="KW-0645">Protease</keyword>
<feature type="domain" description="Peptidase S24/S26A/S26B/S26C" evidence="12">
    <location>
        <begin position="86"/>
        <end position="209"/>
    </location>
</feature>
<dbReference type="EC" id="3.4.21.88" evidence="14"/>
<dbReference type="GO" id="GO:0006260">
    <property type="term" value="P:DNA replication"/>
    <property type="evidence" value="ECO:0007669"/>
    <property type="project" value="UniProtKB-KW"/>
</dbReference>
<reference evidence="14" key="1">
    <citation type="submission" date="2015-10" db="EMBL/GenBank/DDBJ databases">
        <authorList>
            <person name="Gilbert D.G."/>
        </authorList>
    </citation>
    <scope>NUCLEOTIDE SEQUENCE</scope>
</reference>
<evidence type="ECO:0000256" key="7">
    <source>
        <dbReference type="ARBA" id="ARBA00023015"/>
    </source>
</evidence>
<comment type="similarity">
    <text evidence="1">Belongs to the peptidase S24 family.</text>
</comment>
<dbReference type="GO" id="GO:0009432">
    <property type="term" value="P:SOS response"/>
    <property type="evidence" value="ECO:0007669"/>
    <property type="project" value="UniProtKB-KW"/>
</dbReference>
<keyword evidence="4" id="KW-0227">DNA damage</keyword>
<dbReference type="PANTHER" id="PTHR33516:SF2">
    <property type="entry name" value="LEXA REPRESSOR-RELATED"/>
    <property type="match status" value="1"/>
</dbReference>
<dbReference type="InterPro" id="IPR006199">
    <property type="entry name" value="LexA_DNA-bd_dom"/>
</dbReference>
<dbReference type="CDD" id="cd06529">
    <property type="entry name" value="S24_LexA-like"/>
    <property type="match status" value="1"/>
</dbReference>
<dbReference type="InterPro" id="IPR050077">
    <property type="entry name" value="LexA_repressor"/>
</dbReference>
<dbReference type="InterPro" id="IPR006197">
    <property type="entry name" value="Peptidase_S24_LexA"/>
</dbReference>
<keyword evidence="6" id="KW-0068">Autocatalytic cleavage</keyword>
<evidence type="ECO:0000259" key="12">
    <source>
        <dbReference type="Pfam" id="PF00717"/>
    </source>
</evidence>
<evidence type="ECO:0000256" key="6">
    <source>
        <dbReference type="ARBA" id="ARBA00022813"/>
    </source>
</evidence>
<dbReference type="Pfam" id="PF01726">
    <property type="entry name" value="LexA_DNA_bind"/>
    <property type="match status" value="1"/>
</dbReference>
<dbReference type="GO" id="GO:0045892">
    <property type="term" value="P:negative regulation of DNA-templated transcription"/>
    <property type="evidence" value="ECO:0007669"/>
    <property type="project" value="InterPro"/>
</dbReference>
<keyword evidence="11" id="KW-0742">SOS response</keyword>
<evidence type="ECO:0000256" key="1">
    <source>
        <dbReference type="ARBA" id="ARBA00007484"/>
    </source>
</evidence>
<keyword evidence="5 14" id="KW-0378">Hydrolase</keyword>
<sequence length="216" mass="23904">MVTKKMPPRRQRILGFLQEFYSENGIPPTVRDIQKACEISSTSVVDYNLERLAQAGYINRRPDVARGIEILDQEGEPISNAPRVHILGLIAAGSPIPALSMEESASSQEFDTVEVSPELQRQHGQLFALKVNGTSMIDALIDDGDVVIIKPTQVADNGEMVVAWLKDKEEATLKRLYSEGSQVRLQPANSTMEPIYCPAENVEVRGKVVYVIRNLG</sequence>
<dbReference type="NCBIfam" id="TIGR00498">
    <property type="entry name" value="lexA"/>
    <property type="match status" value="1"/>
</dbReference>
<organism evidence="14">
    <name type="scientific">hydrothermal vent metagenome</name>
    <dbReference type="NCBI Taxonomy" id="652676"/>
    <lineage>
        <taxon>unclassified sequences</taxon>
        <taxon>metagenomes</taxon>
        <taxon>ecological metagenomes</taxon>
    </lineage>
</organism>
<keyword evidence="10" id="KW-0234">DNA repair</keyword>
<keyword evidence="3" id="KW-0235">DNA replication</keyword>
<evidence type="ECO:0000256" key="3">
    <source>
        <dbReference type="ARBA" id="ARBA00022705"/>
    </source>
</evidence>
<name>A0A160VBH0_9ZZZZ</name>